<keyword evidence="1" id="KW-0472">Membrane</keyword>
<proteinExistence type="predicted"/>
<dbReference type="AlphaFoldDB" id="A0AAU6PCM7"/>
<name>A0AAU6PCM7_9ACAR</name>
<gene>
    <name evidence="2" type="primary">ND4L</name>
</gene>
<keyword evidence="1" id="KW-1133">Transmembrane helix</keyword>
<protein>
    <submittedName>
        <fullName evidence="2">NADH dehydrogenase subunit 4L</fullName>
    </submittedName>
</protein>
<reference evidence="2" key="1">
    <citation type="submission" date="2023-12" db="EMBL/GenBank/DDBJ databases">
        <authorList>
            <person name="Zhao W."/>
        </authorList>
    </citation>
    <scope>NUCLEOTIDE SEQUENCE</scope>
</reference>
<feature type="transmembrane region" description="Helical" evidence="1">
    <location>
        <begin position="7"/>
        <end position="26"/>
    </location>
</feature>
<geneLocation type="mitochondrion" evidence="2"/>
<feature type="transmembrane region" description="Helical" evidence="1">
    <location>
        <begin position="32"/>
        <end position="53"/>
    </location>
</feature>
<accession>A0AAU6PCM7</accession>
<keyword evidence="1" id="KW-0812">Transmembrane</keyword>
<organism evidence="2">
    <name type="scientific">Euseius sacchari</name>
    <dbReference type="NCBI Taxonomy" id="3061191"/>
    <lineage>
        <taxon>Eukaryota</taxon>
        <taxon>Metazoa</taxon>
        <taxon>Ecdysozoa</taxon>
        <taxon>Arthropoda</taxon>
        <taxon>Chelicerata</taxon>
        <taxon>Arachnida</taxon>
        <taxon>Acari</taxon>
        <taxon>Parasitiformes</taxon>
        <taxon>Mesostigmata</taxon>
        <taxon>Gamasina</taxon>
        <taxon>Phytoseioidea</taxon>
        <taxon>Phytoseiidae</taxon>
        <taxon>Amblyseiinae</taxon>
        <taxon>Euseius</taxon>
    </lineage>
</organism>
<keyword evidence="2" id="KW-0496">Mitochondrion</keyword>
<evidence type="ECO:0000256" key="1">
    <source>
        <dbReference type="SAM" id="Phobius"/>
    </source>
</evidence>
<sequence>MIFYSSILFLFLFSLLIASLMSIIFFSSSILVVLVSMEALILSIFCLMIMIYSMLSCMDVLLFLVAVVGESILGLVLMVLKLGVSGEDFMFFEDVI</sequence>
<evidence type="ECO:0000313" key="2">
    <source>
        <dbReference type="EMBL" id="WXI66971.1"/>
    </source>
</evidence>
<feature type="transmembrane region" description="Helical" evidence="1">
    <location>
        <begin position="60"/>
        <end position="80"/>
    </location>
</feature>
<dbReference type="EMBL" id="OR906641">
    <property type="protein sequence ID" value="WXI66971.1"/>
    <property type="molecule type" value="Genomic_DNA"/>
</dbReference>